<evidence type="ECO:0000256" key="12">
    <source>
        <dbReference type="RuleBase" id="RU004462"/>
    </source>
</evidence>
<keyword evidence="4 10" id="KW-0808">Transferase</keyword>
<comment type="cofactor">
    <cofactor evidence="10">
        <name>K(+)</name>
        <dbReference type="ChEBI" id="CHEBI:29103"/>
    </cofactor>
    <text evidence="10">Binds 1 potassium ion per subunit.</text>
</comment>
<feature type="binding site" description="in other chain" evidence="10">
    <location>
        <position position="100"/>
    </location>
    <ligand>
        <name>L-methionine</name>
        <dbReference type="ChEBI" id="CHEBI:57844"/>
        <note>ligand shared between two neighboring subunits</note>
    </ligand>
</feature>
<feature type="binding site" description="in other chain" evidence="10">
    <location>
        <begin position="251"/>
        <end position="252"/>
    </location>
    <ligand>
        <name>ATP</name>
        <dbReference type="ChEBI" id="CHEBI:30616"/>
        <note>ligand shared between two neighboring subunits</note>
    </ligand>
</feature>
<evidence type="ECO:0000256" key="1">
    <source>
        <dbReference type="ARBA" id="ARBA00005224"/>
    </source>
</evidence>
<feature type="binding site" evidence="10">
    <location>
        <position position="287"/>
    </location>
    <ligand>
        <name>ATP</name>
        <dbReference type="ChEBI" id="CHEBI:30616"/>
        <note>ligand shared between two neighboring subunits</note>
    </ligand>
</feature>
<dbReference type="InterPro" id="IPR022630">
    <property type="entry name" value="S-AdoMet_synt_C"/>
</dbReference>
<dbReference type="GO" id="GO:0005524">
    <property type="term" value="F:ATP binding"/>
    <property type="evidence" value="ECO:0007669"/>
    <property type="project" value="UniProtKB-UniRule"/>
</dbReference>
<feature type="domain" description="S-adenosylmethionine synthetase central" evidence="14">
    <location>
        <begin position="125"/>
        <end position="252"/>
    </location>
</feature>
<organism evidence="16 17">
    <name type="scientific">Cylindrospermum stagnale PCC 7417</name>
    <dbReference type="NCBI Taxonomy" id="56107"/>
    <lineage>
        <taxon>Bacteria</taxon>
        <taxon>Bacillati</taxon>
        <taxon>Cyanobacteriota</taxon>
        <taxon>Cyanophyceae</taxon>
        <taxon>Nostocales</taxon>
        <taxon>Nostocaceae</taxon>
        <taxon>Cylindrospermum</taxon>
    </lineage>
</organism>
<feature type="binding site" evidence="10">
    <location>
        <position position="44"/>
    </location>
    <ligand>
        <name>K(+)</name>
        <dbReference type="ChEBI" id="CHEBI:29103"/>
    </ligand>
</feature>
<dbReference type="FunFam" id="3.30.300.10:FF:000003">
    <property type="entry name" value="S-adenosylmethionine synthase"/>
    <property type="match status" value="1"/>
</dbReference>
<comment type="pathway">
    <text evidence="1 10">Amino-acid biosynthesis; S-adenosyl-L-methionine biosynthesis; S-adenosyl-L-methionine from L-methionine: step 1/1.</text>
</comment>
<comment type="subcellular location">
    <subcellularLocation>
        <location evidence="10 11">Cytoplasm</location>
    </subcellularLocation>
</comment>
<feature type="region of interest" description="Flexible loop" evidence="10">
    <location>
        <begin position="100"/>
        <end position="110"/>
    </location>
</feature>
<comment type="subunit">
    <text evidence="10">Homotetramer; dimer of dimers.</text>
</comment>
<dbReference type="GO" id="GO:0004478">
    <property type="term" value="F:methionine adenosyltransferase activity"/>
    <property type="evidence" value="ECO:0007669"/>
    <property type="project" value="UniProtKB-UniRule"/>
</dbReference>
<feature type="binding site" description="in other chain" evidence="10">
    <location>
        <begin position="266"/>
        <end position="267"/>
    </location>
    <ligand>
        <name>ATP</name>
        <dbReference type="ChEBI" id="CHEBI:30616"/>
        <note>ligand shared between two neighboring subunits</note>
    </ligand>
</feature>
<dbReference type="InterPro" id="IPR002133">
    <property type="entry name" value="S-AdoMet_synthetase"/>
</dbReference>
<accession>K9X0Q0</accession>
<evidence type="ECO:0000256" key="9">
    <source>
        <dbReference type="ARBA" id="ARBA00022958"/>
    </source>
</evidence>
<dbReference type="InterPro" id="IPR022629">
    <property type="entry name" value="S-AdoMet_synt_central"/>
</dbReference>
<evidence type="ECO:0000259" key="14">
    <source>
        <dbReference type="Pfam" id="PF02772"/>
    </source>
</evidence>
<dbReference type="PANTHER" id="PTHR11964">
    <property type="entry name" value="S-ADENOSYLMETHIONINE SYNTHETASE"/>
    <property type="match status" value="1"/>
</dbReference>
<comment type="catalytic activity">
    <reaction evidence="10">
        <text>L-methionine + ATP + H2O = S-adenosyl-L-methionine + phosphate + diphosphate</text>
        <dbReference type="Rhea" id="RHEA:21080"/>
        <dbReference type="ChEBI" id="CHEBI:15377"/>
        <dbReference type="ChEBI" id="CHEBI:30616"/>
        <dbReference type="ChEBI" id="CHEBI:33019"/>
        <dbReference type="ChEBI" id="CHEBI:43474"/>
        <dbReference type="ChEBI" id="CHEBI:57844"/>
        <dbReference type="ChEBI" id="CHEBI:59789"/>
        <dbReference type="EC" id="2.5.1.6"/>
    </reaction>
</comment>
<feature type="binding site" description="in other chain" evidence="10">
    <location>
        <position position="291"/>
    </location>
    <ligand>
        <name>L-methionine</name>
        <dbReference type="ChEBI" id="CHEBI:57844"/>
        <note>ligand shared between two neighboring subunits</note>
    </ligand>
</feature>
<dbReference type="GO" id="GO:0006556">
    <property type="term" value="P:S-adenosylmethionine biosynthetic process"/>
    <property type="evidence" value="ECO:0007669"/>
    <property type="project" value="UniProtKB-UniRule"/>
</dbReference>
<feature type="binding site" evidence="10">
    <location>
        <position position="18"/>
    </location>
    <ligand>
        <name>Mg(2+)</name>
        <dbReference type="ChEBI" id="CHEBI:18420"/>
    </ligand>
</feature>
<sequence>MSRRYLFTSESVTEGHPDKICDQISDTILDTLLAQDPSSRVAAEVVVNTGLVLITGEITTKANVNYVHLARKKIAEIGYTNADNGFSANSASVLVALDEQSPDIAQGVNTAQETRAEDSEQLFDKIGAGDQGIMFGFACNETPELMPLPISLAHRIARRLAAVRKTGDLPYLRPDGKTQVTVAYEDGRPVGIDTILISTQHAADIGEITDEAAVQAKIKQDLWSAVVEPVFEDIDIKPNQETRFLVNPTGKFVIGGPQGDSGLTGRKIIVDTYGGYSRHGGGAFSGKDPTKVDRSAAYAARYVAKNIIAAGLAEKVEIQLSYAIGVARPTSILVDTFGTGKVDEEILLELIKQNFELRPAGIIHAFDLRNLPSTRGGRFYQDVAAYGHFGRTDLDLPWERTDKADVLKQAVNQTLSAVAAQALS</sequence>
<dbReference type="PATRIC" id="fig|56107.3.peg.3837"/>
<dbReference type="NCBIfam" id="TIGR01034">
    <property type="entry name" value="metK"/>
    <property type="match status" value="1"/>
</dbReference>
<dbReference type="PROSITE" id="PS00376">
    <property type="entry name" value="ADOMET_SYNTHASE_1"/>
    <property type="match status" value="1"/>
</dbReference>
<evidence type="ECO:0000256" key="4">
    <source>
        <dbReference type="ARBA" id="ARBA00022679"/>
    </source>
</evidence>
<dbReference type="KEGG" id="csg:Cylst_3491"/>
<dbReference type="GO" id="GO:0000287">
    <property type="term" value="F:magnesium ion binding"/>
    <property type="evidence" value="ECO:0007669"/>
    <property type="project" value="UniProtKB-UniRule"/>
</dbReference>
<dbReference type="eggNOG" id="COG0192">
    <property type="taxonomic scope" value="Bacteria"/>
</dbReference>
<dbReference type="PIRSF" id="PIRSF000497">
    <property type="entry name" value="MAT"/>
    <property type="match status" value="1"/>
</dbReference>
<dbReference type="InterPro" id="IPR022628">
    <property type="entry name" value="S-AdoMet_synt_N"/>
</dbReference>
<keyword evidence="3 10" id="KW-0554">One-carbon metabolism</keyword>
<feature type="binding site" evidence="10">
    <location>
        <position position="260"/>
    </location>
    <ligand>
        <name>ATP</name>
        <dbReference type="ChEBI" id="CHEBI:30616"/>
        <note>ligand shared between two neighboring subunits</note>
    </ligand>
</feature>
<keyword evidence="7 10" id="KW-0067">ATP-binding</keyword>
<dbReference type="RefSeq" id="WP_015208882.1">
    <property type="nucleotide sequence ID" value="NC_019757.1"/>
</dbReference>
<evidence type="ECO:0000256" key="7">
    <source>
        <dbReference type="ARBA" id="ARBA00022840"/>
    </source>
</evidence>
<dbReference type="GO" id="GO:0005737">
    <property type="term" value="C:cytoplasm"/>
    <property type="evidence" value="ECO:0007669"/>
    <property type="project" value="UniProtKB-SubCell"/>
</dbReference>
<evidence type="ECO:0000256" key="5">
    <source>
        <dbReference type="ARBA" id="ARBA00022723"/>
    </source>
</evidence>
<keyword evidence="10" id="KW-0963">Cytoplasm</keyword>
<feature type="binding site" evidence="10">
    <location>
        <position position="283"/>
    </location>
    <ligand>
        <name>ATP</name>
        <dbReference type="ChEBI" id="CHEBI:30616"/>
        <note>ligand shared between two neighboring subunits</note>
    </ligand>
</feature>
<keyword evidence="17" id="KW-1185">Reference proteome</keyword>
<evidence type="ECO:0000256" key="3">
    <source>
        <dbReference type="ARBA" id="ARBA00022563"/>
    </source>
</evidence>
<dbReference type="STRING" id="56107.Cylst_3491"/>
<feature type="binding site" description="in other chain" evidence="10">
    <location>
        <begin position="175"/>
        <end position="177"/>
    </location>
    <ligand>
        <name>ATP</name>
        <dbReference type="ChEBI" id="CHEBI:30616"/>
        <note>ligand shared between two neighboring subunits</note>
    </ligand>
</feature>
<dbReference type="EMBL" id="CP003642">
    <property type="protein sequence ID" value="AFZ25634.1"/>
    <property type="molecule type" value="Genomic_DNA"/>
</dbReference>
<dbReference type="Pfam" id="PF02772">
    <property type="entry name" value="S-AdoMet_synt_M"/>
    <property type="match status" value="1"/>
</dbReference>
<evidence type="ECO:0000259" key="15">
    <source>
        <dbReference type="Pfam" id="PF02773"/>
    </source>
</evidence>
<feature type="binding site" description="in other chain" evidence="10">
    <location>
        <position position="57"/>
    </location>
    <ligand>
        <name>L-methionine</name>
        <dbReference type="ChEBI" id="CHEBI:57844"/>
        <note>ligand shared between two neighboring subunits</note>
    </ligand>
</feature>
<protein>
    <recommendedName>
        <fullName evidence="10">S-adenosylmethionine synthase</fullName>
        <shortName evidence="10">AdoMet synthase</shortName>
        <ecNumber evidence="10">2.5.1.6</ecNumber>
    </recommendedName>
    <alternativeName>
        <fullName evidence="10">MAT</fullName>
    </alternativeName>
    <alternativeName>
        <fullName evidence="10">Methionine adenosyltransferase</fullName>
    </alternativeName>
</protein>
<keyword evidence="9 10" id="KW-0630">Potassium</keyword>
<dbReference type="EC" id="2.5.1.6" evidence="10"/>
<comment type="function">
    <text evidence="10">Catalyzes the formation of S-adenosylmethionine (AdoMet) from methionine and ATP. The overall synthetic reaction is composed of two sequential steps, AdoMet formation and the subsequent tripolyphosphate hydrolysis which occurs prior to release of AdoMet from the enzyme.</text>
</comment>
<dbReference type="OrthoDB" id="9801686at2"/>
<dbReference type="UniPathway" id="UPA00315">
    <property type="reaction ID" value="UER00080"/>
</dbReference>
<dbReference type="PROSITE" id="PS00377">
    <property type="entry name" value="ADOMET_SYNTHASE_2"/>
    <property type="match status" value="1"/>
</dbReference>
<dbReference type="InterPro" id="IPR022636">
    <property type="entry name" value="S-AdoMet_synthetase_sfam"/>
</dbReference>
<evidence type="ECO:0000256" key="8">
    <source>
        <dbReference type="ARBA" id="ARBA00022842"/>
    </source>
</evidence>
<dbReference type="AlphaFoldDB" id="K9X0Q0"/>
<evidence type="ECO:0000256" key="6">
    <source>
        <dbReference type="ARBA" id="ARBA00022741"/>
    </source>
</evidence>
<dbReference type="Pfam" id="PF00438">
    <property type="entry name" value="S-AdoMet_synt_N"/>
    <property type="match status" value="1"/>
</dbReference>
<evidence type="ECO:0000313" key="17">
    <source>
        <dbReference type="Proteomes" id="UP000010475"/>
    </source>
</evidence>
<dbReference type="HAMAP" id="MF_00086">
    <property type="entry name" value="S_AdoMet_synth1"/>
    <property type="match status" value="1"/>
</dbReference>
<feature type="domain" description="S-adenosylmethionine synthetase N-terminal" evidence="13">
    <location>
        <begin position="5"/>
        <end position="102"/>
    </location>
</feature>
<reference evidence="16 17" key="1">
    <citation type="submission" date="2012-06" db="EMBL/GenBank/DDBJ databases">
        <title>Finished chromosome of genome of Cylindrospermum stagnale PCC 7417.</title>
        <authorList>
            <consortium name="US DOE Joint Genome Institute"/>
            <person name="Gugger M."/>
            <person name="Coursin T."/>
            <person name="Rippka R."/>
            <person name="Tandeau De Marsac N."/>
            <person name="Huntemann M."/>
            <person name="Wei C.-L."/>
            <person name="Han J."/>
            <person name="Detter J.C."/>
            <person name="Han C."/>
            <person name="Tapia R."/>
            <person name="Chen A."/>
            <person name="Kyrpides N."/>
            <person name="Mavromatis K."/>
            <person name="Markowitz V."/>
            <person name="Szeto E."/>
            <person name="Ivanova N."/>
            <person name="Pagani I."/>
            <person name="Pati A."/>
            <person name="Goodwin L."/>
            <person name="Nordberg H.P."/>
            <person name="Cantor M.N."/>
            <person name="Hua S.X."/>
            <person name="Woyke T."/>
            <person name="Kerfeld C.A."/>
        </authorList>
    </citation>
    <scope>NUCLEOTIDE SEQUENCE [LARGE SCALE GENOMIC DNA]</scope>
    <source>
        <strain evidence="16 17">PCC 7417</strain>
    </source>
</reference>
<keyword evidence="5 10" id="KW-0479">Metal-binding</keyword>
<feature type="binding site" evidence="10">
    <location>
        <position position="260"/>
    </location>
    <ligand>
        <name>L-methionine</name>
        <dbReference type="ChEBI" id="CHEBI:57844"/>
        <note>ligand shared between two neighboring subunits</note>
    </ligand>
</feature>
<dbReference type="CDD" id="cd18079">
    <property type="entry name" value="S-AdoMet_synt"/>
    <property type="match status" value="1"/>
</dbReference>
<comment type="cofactor">
    <cofactor evidence="10">
        <name>Mg(2+)</name>
        <dbReference type="ChEBI" id="CHEBI:18420"/>
    </cofactor>
    <text evidence="10">Binds 2 divalent ions per subunit.</text>
</comment>
<name>K9X0Q0_9NOST</name>
<dbReference type="Pfam" id="PF02773">
    <property type="entry name" value="S-AdoMet_synt_C"/>
    <property type="match status" value="1"/>
</dbReference>
<dbReference type="Gene3D" id="3.30.300.10">
    <property type="match status" value="3"/>
</dbReference>
<dbReference type="HOGENOM" id="CLU_041802_1_1_3"/>
<evidence type="ECO:0000256" key="11">
    <source>
        <dbReference type="RuleBase" id="RU000542"/>
    </source>
</evidence>
<evidence type="ECO:0000259" key="13">
    <source>
        <dbReference type="Pfam" id="PF00438"/>
    </source>
</evidence>
<dbReference type="SUPFAM" id="SSF55973">
    <property type="entry name" value="S-adenosylmethionine synthetase"/>
    <property type="match status" value="3"/>
</dbReference>
<dbReference type="InterPro" id="IPR022631">
    <property type="entry name" value="ADOMET_SYNTHASE_CS"/>
</dbReference>
<keyword evidence="8 10" id="KW-0460">Magnesium</keyword>
<feature type="binding site" description="in other chain" evidence="10">
    <location>
        <position position="16"/>
    </location>
    <ligand>
        <name>ATP</name>
        <dbReference type="ChEBI" id="CHEBI:30616"/>
        <note>ligand shared between two neighboring subunits</note>
    </ligand>
</feature>
<proteinExistence type="inferred from homology"/>
<dbReference type="Proteomes" id="UP000010475">
    <property type="component" value="Chromosome"/>
</dbReference>
<keyword evidence="6 10" id="KW-0547">Nucleotide-binding</keyword>
<evidence type="ECO:0000256" key="10">
    <source>
        <dbReference type="HAMAP-Rule" id="MF_00086"/>
    </source>
</evidence>
<feature type="domain" description="S-adenosylmethionine synthetase C-terminal" evidence="15">
    <location>
        <begin position="254"/>
        <end position="400"/>
    </location>
</feature>
<evidence type="ECO:0000313" key="16">
    <source>
        <dbReference type="EMBL" id="AFZ25634.1"/>
    </source>
</evidence>
<evidence type="ECO:0000256" key="2">
    <source>
        <dbReference type="ARBA" id="ARBA00009685"/>
    </source>
</evidence>
<comment type="similarity">
    <text evidence="2 10 12">Belongs to the AdoMet synthase family.</text>
</comment>
<dbReference type="GO" id="GO:0006730">
    <property type="term" value="P:one-carbon metabolic process"/>
    <property type="evidence" value="ECO:0007669"/>
    <property type="project" value="UniProtKB-KW"/>
</dbReference>
<gene>
    <name evidence="10" type="primary">metK</name>
    <name evidence="16" type="ORF">Cylst_3491</name>
</gene>